<evidence type="ECO:0000313" key="8">
    <source>
        <dbReference type="Proteomes" id="UP000006620"/>
    </source>
</evidence>
<proteinExistence type="predicted"/>
<keyword evidence="4" id="KW-0564">Palmitate</keyword>
<sequence>MNHRLKALVVSSLAVSLAAGCSNSAGTQQPAAAGGGEAAKKGPTPITIMANLHTPEVPNTELEKMIEEKTGTDLTIQWVPDGNYDEKLNAAFATGTLPQAVFLRNQTSLITLRDAFRNNQFWEVGPYLKDYPNLKNLDPKILTNMSVDGKVYSLYQERPWSRQGVIYRKDWADALGLPAPKTLDDLYKMAKAFTENDPDKNGKKDTMGITDRNDLIYGAFKTVSSYFGTPNNWGVKDGAIYPEFEDPAYLETMKWFQQLFKDGAINKDFPVTSKTDQQNLFTTGKAGIYIGSLPDVLTLHQKLSAVNKDAVLEVANRIEGSKGPGVWALPGFGSGVVFPKSAVKTEAELKDILAYFDKLMAPETANLLFFGQEGKHYSIKDGKAMLTDDVKLWERDVKPYQALQVGGESTIKMLTSGFTLPVRTKAEELVKDNNSFLIHDPTLPLDSKTYTERGARLQEIIKDATYKFMLGSIDEAGFQKEVERWKKEGGSKIIEEFTASYKAVNKK</sequence>
<evidence type="ECO:0000256" key="4">
    <source>
        <dbReference type="ARBA" id="ARBA00023139"/>
    </source>
</evidence>
<dbReference type="InterPro" id="IPR006059">
    <property type="entry name" value="SBP"/>
</dbReference>
<feature type="chain" id="PRO_5039074194" evidence="6">
    <location>
        <begin position="28"/>
        <end position="507"/>
    </location>
</feature>
<dbReference type="EMBL" id="CP002869">
    <property type="protein sequence ID" value="AEI46334.1"/>
    <property type="molecule type" value="Genomic_DNA"/>
</dbReference>
<dbReference type="Proteomes" id="UP000006620">
    <property type="component" value="Chromosome"/>
</dbReference>
<dbReference type="AlphaFoldDB" id="F8FIV6"/>
<organism evidence="7 8">
    <name type="scientific">Paenibacillus mucilaginosus (strain KNP414)</name>
    <dbReference type="NCBI Taxonomy" id="1036673"/>
    <lineage>
        <taxon>Bacteria</taxon>
        <taxon>Bacillati</taxon>
        <taxon>Bacillota</taxon>
        <taxon>Bacilli</taxon>
        <taxon>Bacillales</taxon>
        <taxon>Paenibacillaceae</taxon>
        <taxon>Paenibacillus</taxon>
    </lineage>
</organism>
<keyword evidence="3" id="KW-0472">Membrane</keyword>
<dbReference type="PROSITE" id="PS51257">
    <property type="entry name" value="PROKAR_LIPOPROTEIN"/>
    <property type="match status" value="1"/>
</dbReference>
<evidence type="ECO:0000256" key="3">
    <source>
        <dbReference type="ARBA" id="ARBA00023136"/>
    </source>
</evidence>
<protein>
    <submittedName>
        <fullName evidence="7">Extracellular solute-binding protein family 1</fullName>
    </submittedName>
</protein>
<dbReference type="HOGENOM" id="CLU_021021_3_2_9"/>
<dbReference type="Pfam" id="PF01547">
    <property type="entry name" value="SBP_bac_1"/>
    <property type="match status" value="1"/>
</dbReference>
<dbReference type="KEGG" id="pms:KNP414_07849"/>
<evidence type="ECO:0000256" key="2">
    <source>
        <dbReference type="ARBA" id="ARBA00022729"/>
    </source>
</evidence>
<dbReference type="Gene3D" id="3.40.190.10">
    <property type="entry name" value="Periplasmic binding protein-like II"/>
    <property type="match status" value="2"/>
</dbReference>
<evidence type="ECO:0000313" key="7">
    <source>
        <dbReference type="EMBL" id="AEI46334.1"/>
    </source>
</evidence>
<feature type="signal peptide" evidence="6">
    <location>
        <begin position="1"/>
        <end position="27"/>
    </location>
</feature>
<dbReference type="InterPro" id="IPR050490">
    <property type="entry name" value="Bact_solute-bd_prot1"/>
</dbReference>
<keyword evidence="1" id="KW-1003">Cell membrane</keyword>
<dbReference type="PANTHER" id="PTHR43649:SF33">
    <property type="entry name" value="POLYGALACTURONAN_RHAMNOGALACTURONAN-BINDING PROTEIN YTCQ"/>
    <property type="match status" value="1"/>
</dbReference>
<evidence type="ECO:0000256" key="1">
    <source>
        <dbReference type="ARBA" id="ARBA00022475"/>
    </source>
</evidence>
<accession>F8FIV6</accession>
<dbReference type="PATRIC" id="fig|1036673.3.peg.7320"/>
<evidence type="ECO:0000256" key="6">
    <source>
        <dbReference type="SAM" id="SignalP"/>
    </source>
</evidence>
<dbReference type="RefSeq" id="WP_013921481.1">
    <property type="nucleotide sequence ID" value="NC_015690.1"/>
</dbReference>
<evidence type="ECO:0000256" key="5">
    <source>
        <dbReference type="ARBA" id="ARBA00023288"/>
    </source>
</evidence>
<gene>
    <name evidence="7" type="ordered locus">KNP414_07849</name>
</gene>
<keyword evidence="2 6" id="KW-0732">Signal</keyword>
<dbReference type="CDD" id="cd13580">
    <property type="entry name" value="PBP2_AlgQ_like_1"/>
    <property type="match status" value="1"/>
</dbReference>
<dbReference type="PANTHER" id="PTHR43649">
    <property type="entry name" value="ARABINOSE-BINDING PROTEIN-RELATED"/>
    <property type="match status" value="1"/>
</dbReference>
<keyword evidence="5" id="KW-0449">Lipoprotein</keyword>
<reference evidence="7 8" key="2">
    <citation type="journal article" date="2013" name="Genome Announc.">
        <title>Genome Sequence of Growth-Improving Paenibacillus mucilaginosus Strain KNP414.</title>
        <authorList>
            <person name="Lu J.J."/>
            <person name="Wang J.F."/>
            <person name="Hu X.F."/>
        </authorList>
    </citation>
    <scope>NUCLEOTIDE SEQUENCE [LARGE SCALE GENOMIC DNA]</scope>
    <source>
        <strain evidence="7 8">KNP414</strain>
    </source>
</reference>
<dbReference type="SUPFAM" id="SSF53850">
    <property type="entry name" value="Periplasmic binding protein-like II"/>
    <property type="match status" value="1"/>
</dbReference>
<reference evidence="8" key="1">
    <citation type="submission" date="2011-06" db="EMBL/GenBank/DDBJ databases">
        <title>Complete genome sequence of Paenibacillus mucilaginosus KNP414.</title>
        <authorList>
            <person name="Wang J."/>
            <person name="Hu S."/>
            <person name="Hu X."/>
            <person name="Zhang B."/>
            <person name="Dong D."/>
            <person name="Zhang S."/>
            <person name="Zhao K."/>
            <person name="Wu D."/>
        </authorList>
    </citation>
    <scope>NUCLEOTIDE SEQUENCE [LARGE SCALE GENOMIC DNA]</scope>
    <source>
        <strain evidence="8">KNP414</strain>
    </source>
</reference>
<name>F8FIV6_PAEMK</name>